<dbReference type="AlphaFoldDB" id="A0A319CQ71"/>
<keyword evidence="2" id="KW-0732">Signal</keyword>
<dbReference type="EMBL" id="KZ821676">
    <property type="protein sequence ID" value="PYH86569.1"/>
    <property type="molecule type" value="Genomic_DNA"/>
</dbReference>
<protein>
    <recommendedName>
        <fullName evidence="5">Secreted protein</fullName>
    </recommendedName>
</protein>
<evidence type="ECO:0000313" key="4">
    <source>
        <dbReference type="Proteomes" id="UP000248340"/>
    </source>
</evidence>
<evidence type="ECO:0008006" key="5">
    <source>
        <dbReference type="Google" id="ProtNLM"/>
    </source>
</evidence>
<accession>A0A319CQ71</accession>
<feature type="region of interest" description="Disordered" evidence="1">
    <location>
        <begin position="139"/>
        <end position="161"/>
    </location>
</feature>
<organism evidence="3 4">
    <name type="scientific">Aspergillus uvarum CBS 121591</name>
    <dbReference type="NCBI Taxonomy" id="1448315"/>
    <lineage>
        <taxon>Eukaryota</taxon>
        <taxon>Fungi</taxon>
        <taxon>Dikarya</taxon>
        <taxon>Ascomycota</taxon>
        <taxon>Pezizomycotina</taxon>
        <taxon>Eurotiomycetes</taxon>
        <taxon>Eurotiomycetidae</taxon>
        <taxon>Eurotiales</taxon>
        <taxon>Aspergillaceae</taxon>
        <taxon>Aspergillus</taxon>
        <taxon>Aspergillus subgen. Circumdati</taxon>
    </lineage>
</organism>
<gene>
    <name evidence="3" type="ORF">BO82DRAFT_89499</name>
</gene>
<evidence type="ECO:0000256" key="1">
    <source>
        <dbReference type="SAM" id="MobiDB-lite"/>
    </source>
</evidence>
<proteinExistence type="predicted"/>
<feature type="compositionally biased region" description="Low complexity" evidence="1">
    <location>
        <begin position="139"/>
        <end position="154"/>
    </location>
</feature>
<dbReference type="Proteomes" id="UP000248340">
    <property type="component" value="Unassembled WGS sequence"/>
</dbReference>
<sequence>MLHAGFGLSIIFFVSFWSSSNTWDMGLMGGKNEGGTCRRHDRLIEICLRISTATENIIRPRYCIRSNFSSPPSPLRSWSSPKLDLSPTLLGSCYQVQDFGSWEKHRGGIVVCTPPSFGRCPRLKSERVVRISRLVRGASGASGACGASGPTEWGPGEGGPR</sequence>
<reference evidence="3 4" key="1">
    <citation type="submission" date="2016-12" db="EMBL/GenBank/DDBJ databases">
        <title>The genomes of Aspergillus section Nigri reveals drivers in fungal speciation.</title>
        <authorList>
            <consortium name="DOE Joint Genome Institute"/>
            <person name="Vesth T.C."/>
            <person name="Nybo J."/>
            <person name="Theobald S."/>
            <person name="Brandl J."/>
            <person name="Frisvad J.C."/>
            <person name="Nielsen K.F."/>
            <person name="Lyhne E.K."/>
            <person name="Kogle M.E."/>
            <person name="Kuo A."/>
            <person name="Riley R."/>
            <person name="Clum A."/>
            <person name="Nolan M."/>
            <person name="Lipzen A."/>
            <person name="Salamov A."/>
            <person name="Henrissat B."/>
            <person name="Wiebenga A."/>
            <person name="De Vries R.P."/>
            <person name="Grigoriev I.V."/>
            <person name="Mortensen U.H."/>
            <person name="Andersen M.R."/>
            <person name="Baker S.E."/>
        </authorList>
    </citation>
    <scope>NUCLEOTIDE SEQUENCE [LARGE SCALE GENOMIC DNA]</scope>
    <source>
        <strain evidence="3 4">CBS 121591</strain>
    </source>
</reference>
<feature type="signal peptide" evidence="2">
    <location>
        <begin position="1"/>
        <end position="22"/>
    </location>
</feature>
<dbReference type="VEuPathDB" id="FungiDB:BO82DRAFT_89499"/>
<dbReference type="OrthoDB" id="10553115at2759"/>
<evidence type="ECO:0000256" key="2">
    <source>
        <dbReference type="SAM" id="SignalP"/>
    </source>
</evidence>
<keyword evidence="4" id="KW-1185">Reference proteome</keyword>
<dbReference type="RefSeq" id="XP_025496769.1">
    <property type="nucleotide sequence ID" value="XM_025641634.1"/>
</dbReference>
<evidence type="ECO:0000313" key="3">
    <source>
        <dbReference type="EMBL" id="PYH86569.1"/>
    </source>
</evidence>
<feature type="chain" id="PRO_5016275158" description="Secreted protein" evidence="2">
    <location>
        <begin position="23"/>
        <end position="161"/>
    </location>
</feature>
<dbReference type="GeneID" id="37144376"/>
<name>A0A319CQ71_9EURO</name>